<feature type="domain" description="HTH tetR-type" evidence="3">
    <location>
        <begin position="1"/>
        <end position="39"/>
    </location>
</feature>
<dbReference type="PANTHER" id="PTHR30055">
    <property type="entry name" value="HTH-TYPE TRANSCRIPTIONAL REGULATOR RUTR"/>
    <property type="match status" value="1"/>
</dbReference>
<reference evidence="5" key="1">
    <citation type="submission" date="2014-07" db="EMBL/GenBank/DDBJ databases">
        <title>Genome sequencing of plant-pathogenic Streptomyces species.</title>
        <authorList>
            <person name="Harrison J."/>
            <person name="Sapp M."/>
            <person name="Thwaites R."/>
            <person name="Studholme D.J."/>
        </authorList>
    </citation>
    <scope>NUCLEOTIDE SEQUENCE [LARGE SCALE GENOMIC DNA]</scope>
    <source>
        <strain evidence="5">NCPPB 4445</strain>
    </source>
</reference>
<organism evidence="4 5">
    <name type="scientific">Streptomyces acidiscabies</name>
    <dbReference type="NCBI Taxonomy" id="42234"/>
    <lineage>
        <taxon>Bacteria</taxon>
        <taxon>Bacillati</taxon>
        <taxon>Actinomycetota</taxon>
        <taxon>Actinomycetes</taxon>
        <taxon>Kitasatosporales</taxon>
        <taxon>Streptomycetaceae</taxon>
        <taxon>Streptomyces</taxon>
    </lineage>
</organism>
<feature type="DNA-binding region" description="H-T-H motif" evidence="2">
    <location>
        <begin position="2"/>
        <end position="21"/>
    </location>
</feature>
<accession>A0A0L0JE17</accession>
<dbReference type="Gene3D" id="1.10.10.60">
    <property type="entry name" value="Homeodomain-like"/>
    <property type="match status" value="1"/>
</dbReference>
<dbReference type="RefSeq" id="WP_050375850.1">
    <property type="nucleotide sequence ID" value="NZ_KQ257835.1"/>
</dbReference>
<gene>
    <name evidence="4" type="ORF">IQ63_43570</name>
</gene>
<dbReference type="PROSITE" id="PS50977">
    <property type="entry name" value="HTH_TETR_2"/>
    <property type="match status" value="1"/>
</dbReference>
<dbReference type="GO" id="GO:0003700">
    <property type="term" value="F:DNA-binding transcription factor activity"/>
    <property type="evidence" value="ECO:0007669"/>
    <property type="project" value="TreeGrafter"/>
</dbReference>
<dbReference type="Gene3D" id="1.10.357.10">
    <property type="entry name" value="Tetracycline Repressor, domain 2"/>
    <property type="match status" value="1"/>
</dbReference>
<dbReference type="AlphaFoldDB" id="A0A0L0JE17"/>
<dbReference type="InterPro" id="IPR050109">
    <property type="entry name" value="HTH-type_TetR-like_transc_reg"/>
</dbReference>
<dbReference type="Proteomes" id="UP000037151">
    <property type="component" value="Unassembled WGS sequence"/>
</dbReference>
<dbReference type="Pfam" id="PF00440">
    <property type="entry name" value="TetR_N"/>
    <property type="match status" value="1"/>
</dbReference>
<dbReference type="Pfam" id="PF14246">
    <property type="entry name" value="TetR_C_7"/>
    <property type="match status" value="1"/>
</dbReference>
<name>A0A0L0JE17_9ACTN</name>
<dbReference type="InterPro" id="IPR001647">
    <property type="entry name" value="HTH_TetR"/>
</dbReference>
<comment type="caution">
    <text evidence="4">The sequence shown here is derived from an EMBL/GenBank/DDBJ whole genome shotgun (WGS) entry which is preliminary data.</text>
</comment>
<dbReference type="PANTHER" id="PTHR30055:SF146">
    <property type="entry name" value="HTH-TYPE TRANSCRIPTIONAL DUAL REGULATOR CECR"/>
    <property type="match status" value="1"/>
</dbReference>
<proteinExistence type="predicted"/>
<evidence type="ECO:0000259" key="3">
    <source>
        <dbReference type="PROSITE" id="PS50977"/>
    </source>
</evidence>
<protein>
    <submittedName>
        <fullName evidence="4">TetR family transcriptional regulator</fullName>
    </submittedName>
</protein>
<keyword evidence="1 2" id="KW-0238">DNA-binding</keyword>
<dbReference type="InterPro" id="IPR039536">
    <property type="entry name" value="TetR_C_Proteobacteria"/>
</dbReference>
<evidence type="ECO:0000256" key="2">
    <source>
        <dbReference type="PROSITE-ProRule" id="PRU00335"/>
    </source>
</evidence>
<sequence>ASLAQIAKKAGVSTGTLFKRYPSKAALFAAVTSEQWQLDVEYAEAPPPGDPRYGLDHIGRDYACLVARPGTAALCRLIITELPQMPELADIVGTGFAIDRGPFFDRLRDYLDTEVQAGTLDFRSTDGRPQSAATVAEQFLGMICSQFLWPQLVR</sequence>
<dbReference type="SUPFAM" id="SSF46689">
    <property type="entry name" value="Homeodomain-like"/>
    <property type="match status" value="1"/>
</dbReference>
<dbReference type="InterPro" id="IPR009057">
    <property type="entry name" value="Homeodomain-like_sf"/>
</dbReference>
<dbReference type="EMBL" id="JPPY01000254">
    <property type="protein sequence ID" value="KND23921.1"/>
    <property type="molecule type" value="Genomic_DNA"/>
</dbReference>
<evidence type="ECO:0000313" key="4">
    <source>
        <dbReference type="EMBL" id="KND23921.1"/>
    </source>
</evidence>
<dbReference type="GO" id="GO:0000976">
    <property type="term" value="F:transcription cis-regulatory region binding"/>
    <property type="evidence" value="ECO:0007669"/>
    <property type="project" value="TreeGrafter"/>
</dbReference>
<dbReference type="OrthoDB" id="7186128at2"/>
<evidence type="ECO:0000256" key="1">
    <source>
        <dbReference type="ARBA" id="ARBA00023125"/>
    </source>
</evidence>
<feature type="non-terminal residue" evidence="4">
    <location>
        <position position="1"/>
    </location>
</feature>
<evidence type="ECO:0000313" key="5">
    <source>
        <dbReference type="Proteomes" id="UP000037151"/>
    </source>
</evidence>
<feature type="non-terminal residue" evidence="4">
    <location>
        <position position="154"/>
    </location>
</feature>